<evidence type="ECO:0000256" key="6">
    <source>
        <dbReference type="ARBA" id="ARBA00022723"/>
    </source>
</evidence>
<dbReference type="PROSITE" id="PS50972">
    <property type="entry name" value="PTERIN_BINDING"/>
    <property type="match status" value="1"/>
</dbReference>
<evidence type="ECO:0000256" key="4">
    <source>
        <dbReference type="ARBA" id="ARBA00012458"/>
    </source>
</evidence>
<keyword evidence="5 10" id="KW-0808">Transferase</keyword>
<proteinExistence type="predicted"/>
<dbReference type="NCBIfam" id="TIGR01496">
    <property type="entry name" value="DHPS"/>
    <property type="match status" value="1"/>
</dbReference>
<dbReference type="InterPro" id="IPR045031">
    <property type="entry name" value="DHP_synth-like"/>
</dbReference>
<dbReference type="PANTHER" id="PTHR20941:SF1">
    <property type="entry name" value="FOLIC ACID SYNTHESIS PROTEIN FOL1"/>
    <property type="match status" value="1"/>
</dbReference>
<comment type="cofactor">
    <cofactor evidence="2">
        <name>Mg(2+)</name>
        <dbReference type="ChEBI" id="CHEBI:18420"/>
    </cofactor>
</comment>
<evidence type="ECO:0000256" key="5">
    <source>
        <dbReference type="ARBA" id="ARBA00022679"/>
    </source>
</evidence>
<dbReference type="SUPFAM" id="SSF51717">
    <property type="entry name" value="Dihydropteroate synthetase-like"/>
    <property type="match status" value="1"/>
</dbReference>
<gene>
    <name evidence="10" type="primary">folP</name>
    <name evidence="10" type="ORF">QWY31_04135</name>
</gene>
<evidence type="ECO:0000256" key="1">
    <source>
        <dbReference type="ARBA" id="ARBA00000012"/>
    </source>
</evidence>
<keyword evidence="6" id="KW-0479">Metal-binding</keyword>
<evidence type="ECO:0000256" key="3">
    <source>
        <dbReference type="ARBA" id="ARBA00004763"/>
    </source>
</evidence>
<dbReference type="RefSeq" id="WP_320003202.1">
    <property type="nucleotide sequence ID" value="NZ_JAUHJS010000002.1"/>
</dbReference>
<protein>
    <recommendedName>
        <fullName evidence="4">dihydropteroate synthase</fullName>
        <ecNumber evidence="4">2.5.1.15</ecNumber>
    </recommendedName>
</protein>
<dbReference type="Gene3D" id="3.20.20.20">
    <property type="entry name" value="Dihydropteroate synthase-like"/>
    <property type="match status" value="1"/>
</dbReference>
<dbReference type="Pfam" id="PF00809">
    <property type="entry name" value="Pterin_bind"/>
    <property type="match status" value="1"/>
</dbReference>
<evidence type="ECO:0000256" key="2">
    <source>
        <dbReference type="ARBA" id="ARBA00001946"/>
    </source>
</evidence>
<sequence length="285" mass="31291">MEAKDKAFLVKRTLNVRGRLVDLSQPQVMGIINATPDSFYSGSRVSDMEAIVERAGTMLQEGALFLDIGGYSTRPGAAEVSVAEEAERVLPAIEAFAKYFPEAILSIDTFRAEVARQALAAGAHIVNDVSGGDLEEAMWQVVADAQAVFCLMHMRGTPQNMAQKTEYTDVVKEVMEDLARKCQLAIRLGIHDFMIDPGIGFAKTVEQNYAILKNLAYFQGLKAPLLLGVSRKSLIWRPLSVSAEQALNGTTALHMHALQQGANILRVHDVKEAKECIELFKLLQD</sequence>
<keyword evidence="8" id="KW-0289">Folate biosynthesis</keyword>
<dbReference type="EC" id="2.5.1.15" evidence="4"/>
<comment type="pathway">
    <text evidence="3">Cofactor biosynthesis; tetrahydrofolate biosynthesis; 7,8-dihydrofolate from 2-amino-4-hydroxy-6-hydroxymethyl-7,8-dihydropteridine diphosphate and 4-aminobenzoate: step 1/2.</text>
</comment>
<dbReference type="Proteomes" id="UP001168552">
    <property type="component" value="Unassembled WGS sequence"/>
</dbReference>
<comment type="caution">
    <text evidence="10">The sequence shown here is derived from an EMBL/GenBank/DDBJ whole genome shotgun (WGS) entry which is preliminary data.</text>
</comment>
<evidence type="ECO:0000259" key="9">
    <source>
        <dbReference type="PROSITE" id="PS50972"/>
    </source>
</evidence>
<evidence type="ECO:0000313" key="11">
    <source>
        <dbReference type="Proteomes" id="UP001168552"/>
    </source>
</evidence>
<dbReference type="GO" id="GO:0004156">
    <property type="term" value="F:dihydropteroate synthase activity"/>
    <property type="evidence" value="ECO:0007669"/>
    <property type="project" value="UniProtKB-EC"/>
</dbReference>
<evidence type="ECO:0000256" key="8">
    <source>
        <dbReference type="ARBA" id="ARBA00022909"/>
    </source>
</evidence>
<keyword evidence="7" id="KW-0460">Magnesium</keyword>
<feature type="domain" description="Pterin-binding" evidence="9">
    <location>
        <begin position="26"/>
        <end position="278"/>
    </location>
</feature>
<dbReference type="InterPro" id="IPR006390">
    <property type="entry name" value="DHP_synth_dom"/>
</dbReference>
<evidence type="ECO:0000313" key="10">
    <source>
        <dbReference type="EMBL" id="MDN4164676.1"/>
    </source>
</evidence>
<keyword evidence="11" id="KW-1185">Reference proteome</keyword>
<comment type="catalytic activity">
    <reaction evidence="1">
        <text>(7,8-dihydropterin-6-yl)methyl diphosphate + 4-aminobenzoate = 7,8-dihydropteroate + diphosphate</text>
        <dbReference type="Rhea" id="RHEA:19949"/>
        <dbReference type="ChEBI" id="CHEBI:17836"/>
        <dbReference type="ChEBI" id="CHEBI:17839"/>
        <dbReference type="ChEBI" id="CHEBI:33019"/>
        <dbReference type="ChEBI" id="CHEBI:72950"/>
        <dbReference type="EC" id="2.5.1.15"/>
    </reaction>
</comment>
<evidence type="ECO:0000256" key="7">
    <source>
        <dbReference type="ARBA" id="ARBA00022842"/>
    </source>
</evidence>
<dbReference type="PANTHER" id="PTHR20941">
    <property type="entry name" value="FOLATE SYNTHESIS PROTEINS"/>
    <property type="match status" value="1"/>
</dbReference>
<reference evidence="10" key="1">
    <citation type="submission" date="2023-06" db="EMBL/GenBank/DDBJ databases">
        <title>Cytophagales bacterium Strain LB-30, isolated from soil.</title>
        <authorList>
            <person name="Liu B."/>
        </authorList>
    </citation>
    <scope>NUCLEOTIDE SEQUENCE</scope>
    <source>
        <strain evidence="10">LB-30</strain>
    </source>
</reference>
<dbReference type="InterPro" id="IPR000489">
    <property type="entry name" value="Pterin-binding_dom"/>
</dbReference>
<dbReference type="CDD" id="cd00739">
    <property type="entry name" value="DHPS"/>
    <property type="match status" value="1"/>
</dbReference>
<accession>A0ABT8F3U9</accession>
<dbReference type="InterPro" id="IPR011005">
    <property type="entry name" value="Dihydropteroate_synth-like_sf"/>
</dbReference>
<dbReference type="EMBL" id="JAUHJS010000002">
    <property type="protein sequence ID" value="MDN4164676.1"/>
    <property type="molecule type" value="Genomic_DNA"/>
</dbReference>
<name>A0ABT8F3U9_9BACT</name>
<organism evidence="10 11">
    <name type="scientific">Shiella aurantiaca</name>
    <dbReference type="NCBI Taxonomy" id="3058365"/>
    <lineage>
        <taxon>Bacteria</taxon>
        <taxon>Pseudomonadati</taxon>
        <taxon>Bacteroidota</taxon>
        <taxon>Cytophagia</taxon>
        <taxon>Cytophagales</taxon>
        <taxon>Shiellaceae</taxon>
        <taxon>Shiella</taxon>
    </lineage>
</organism>